<evidence type="ECO:0000256" key="1">
    <source>
        <dbReference type="ARBA" id="ARBA00022729"/>
    </source>
</evidence>
<evidence type="ECO:0000259" key="4">
    <source>
        <dbReference type="Pfam" id="PF01835"/>
    </source>
</evidence>
<organism evidence="6 7">
    <name type="scientific">Toxocara canis</name>
    <name type="common">Canine roundworm</name>
    <dbReference type="NCBI Taxonomy" id="6265"/>
    <lineage>
        <taxon>Eukaryota</taxon>
        <taxon>Metazoa</taxon>
        <taxon>Ecdysozoa</taxon>
        <taxon>Nematoda</taxon>
        <taxon>Chromadorea</taxon>
        <taxon>Rhabditida</taxon>
        <taxon>Spirurina</taxon>
        <taxon>Ascaridomorpha</taxon>
        <taxon>Ascaridoidea</taxon>
        <taxon>Toxocaridae</taxon>
        <taxon>Toxocara</taxon>
    </lineage>
</organism>
<dbReference type="Pfam" id="PF17791">
    <property type="entry name" value="MG3"/>
    <property type="match status" value="1"/>
</dbReference>
<accession>A0A0B2VAP5</accession>
<protein>
    <submittedName>
        <fullName evidence="6">Complement C3</fullName>
    </submittedName>
</protein>
<evidence type="ECO:0000313" key="6">
    <source>
        <dbReference type="EMBL" id="KHN80571.1"/>
    </source>
</evidence>
<feature type="domain" description="Macroglobulin" evidence="5">
    <location>
        <begin position="216"/>
        <end position="269"/>
    </location>
</feature>
<dbReference type="Proteomes" id="UP000031036">
    <property type="component" value="Unassembled WGS sequence"/>
</dbReference>
<reference evidence="6 7" key="1">
    <citation type="submission" date="2014-11" db="EMBL/GenBank/DDBJ databases">
        <title>Genetic blueprint of the zoonotic pathogen Toxocara canis.</title>
        <authorList>
            <person name="Zhu X.-Q."/>
            <person name="Korhonen P.K."/>
            <person name="Cai H."/>
            <person name="Young N.D."/>
            <person name="Nejsum P."/>
            <person name="von Samson-Himmelstjerna G."/>
            <person name="Boag P.R."/>
            <person name="Tan P."/>
            <person name="Li Q."/>
            <person name="Min J."/>
            <person name="Yang Y."/>
            <person name="Wang X."/>
            <person name="Fang X."/>
            <person name="Hall R.S."/>
            <person name="Hofmann A."/>
            <person name="Sternberg P.W."/>
            <person name="Jex A.R."/>
            <person name="Gasser R.B."/>
        </authorList>
    </citation>
    <scope>NUCLEOTIDE SEQUENCE [LARGE SCALE GENOMIC DNA]</scope>
    <source>
        <strain evidence="6">PN_DK_2014</strain>
    </source>
</reference>
<proteinExistence type="predicted"/>
<dbReference type="InterPro" id="IPR041555">
    <property type="entry name" value="MG3"/>
</dbReference>
<keyword evidence="2" id="KW-0882">Thioester bond</keyword>
<comment type="caution">
    <text evidence="6">The sequence shown here is derived from an EMBL/GenBank/DDBJ whole genome shotgun (WGS) entry which is preliminary data.</text>
</comment>
<keyword evidence="7" id="KW-1185">Reference proteome</keyword>
<dbReference type="GO" id="GO:0004866">
    <property type="term" value="F:endopeptidase inhibitor activity"/>
    <property type="evidence" value="ECO:0007669"/>
    <property type="project" value="InterPro"/>
</dbReference>
<dbReference type="PANTHER" id="PTHR11412">
    <property type="entry name" value="MACROGLOBULIN / COMPLEMENT"/>
    <property type="match status" value="1"/>
</dbReference>
<dbReference type="STRING" id="6265.A0A0B2VAP5"/>
<feature type="domain" description="Macroglobulin" evidence="4">
    <location>
        <begin position="119"/>
        <end position="213"/>
    </location>
</feature>
<gene>
    <name evidence="6" type="primary">c3</name>
    <name evidence="6" type="ORF">Tcan_14036</name>
</gene>
<sequence>MHEPLVALLLVAALFVVSKQQPLVVVPASFRWNASNEILITPLGSVNHLVDVHVQVIAIDVAKTIYRQNLQAKIPGSTFTVTFDVPGGKSQSRKYHLIVGVQNDEKFEVNVTGRPNVRRIHLTTDKVVYRPTENVHIRALPITEVGTLYSGQVEFSLVNPDGFELVKKAKRAERRFIATEFRLPEHLNFGEWEVVARAVGDSSRNTFSTSFDVQDYVLPPFRVLVTVKETDRWDLQLITVVARYPHGTAVSGNMVVRCEQIGHSSSAQSSQAEDHLIAQSEFGMGIRASLIVIR</sequence>
<evidence type="ECO:0000256" key="2">
    <source>
        <dbReference type="ARBA" id="ARBA00022966"/>
    </source>
</evidence>
<evidence type="ECO:0000313" key="7">
    <source>
        <dbReference type="Proteomes" id="UP000031036"/>
    </source>
</evidence>
<dbReference type="PANTHER" id="PTHR11412:SF136">
    <property type="entry name" value="CD109 ANTIGEN"/>
    <property type="match status" value="1"/>
</dbReference>
<evidence type="ECO:0000259" key="5">
    <source>
        <dbReference type="Pfam" id="PF17791"/>
    </source>
</evidence>
<evidence type="ECO:0000256" key="3">
    <source>
        <dbReference type="SAM" id="SignalP"/>
    </source>
</evidence>
<name>A0A0B2VAP5_TOXCA</name>
<dbReference type="InterPro" id="IPR050473">
    <property type="entry name" value="A2M/Complement_sys"/>
</dbReference>
<dbReference type="Pfam" id="PF01835">
    <property type="entry name" value="MG2"/>
    <property type="match status" value="1"/>
</dbReference>
<dbReference type="EMBL" id="JPKZ01001707">
    <property type="protein sequence ID" value="KHN80571.1"/>
    <property type="molecule type" value="Genomic_DNA"/>
</dbReference>
<dbReference type="OrthoDB" id="6359008at2759"/>
<keyword evidence="1 3" id="KW-0732">Signal</keyword>
<dbReference type="Gene3D" id="2.60.40.1930">
    <property type="match status" value="1"/>
</dbReference>
<dbReference type="OMA" id="FLCILKS"/>
<dbReference type="AlphaFoldDB" id="A0A0B2VAP5"/>
<dbReference type="InterPro" id="IPR002890">
    <property type="entry name" value="MG2"/>
</dbReference>
<feature type="signal peptide" evidence="3">
    <location>
        <begin position="1"/>
        <end position="20"/>
    </location>
</feature>
<feature type="chain" id="PRO_5002079875" evidence="3">
    <location>
        <begin position="21"/>
        <end position="294"/>
    </location>
</feature>